<accession>A0A4U1JAY7</accession>
<reference evidence="1 2" key="1">
    <citation type="submission" date="2019-04" db="EMBL/GenBank/DDBJ databases">
        <authorList>
            <person name="Li Y."/>
            <person name="Wang J."/>
        </authorList>
    </citation>
    <scope>NUCLEOTIDE SEQUENCE [LARGE SCALE GENOMIC DNA]</scope>
    <source>
        <strain evidence="1 2">DSM 14668</strain>
    </source>
</reference>
<comment type="caution">
    <text evidence="1">The sequence shown here is derived from an EMBL/GenBank/DDBJ whole genome shotgun (WGS) entry which is preliminary data.</text>
</comment>
<dbReference type="Proteomes" id="UP000309215">
    <property type="component" value="Unassembled WGS sequence"/>
</dbReference>
<dbReference type="OrthoDB" id="9814057at2"/>
<organism evidence="1 2">
    <name type="scientific">Polyangium fumosum</name>
    <dbReference type="NCBI Taxonomy" id="889272"/>
    <lineage>
        <taxon>Bacteria</taxon>
        <taxon>Pseudomonadati</taxon>
        <taxon>Myxococcota</taxon>
        <taxon>Polyangia</taxon>
        <taxon>Polyangiales</taxon>
        <taxon>Polyangiaceae</taxon>
        <taxon>Polyangium</taxon>
    </lineage>
</organism>
<evidence type="ECO:0000313" key="2">
    <source>
        <dbReference type="Proteomes" id="UP000309215"/>
    </source>
</evidence>
<dbReference type="AlphaFoldDB" id="A0A4U1JAY7"/>
<keyword evidence="2" id="KW-1185">Reference proteome</keyword>
<name>A0A4U1JAY7_9BACT</name>
<dbReference type="EMBL" id="SSMQ01000018">
    <property type="protein sequence ID" value="TKD06515.1"/>
    <property type="molecule type" value="Genomic_DNA"/>
</dbReference>
<proteinExistence type="predicted"/>
<dbReference type="RefSeq" id="WP_136930366.1">
    <property type="nucleotide sequence ID" value="NZ_SSMQ01000018.1"/>
</dbReference>
<protein>
    <submittedName>
        <fullName evidence="1">Uncharacterized protein</fullName>
    </submittedName>
</protein>
<evidence type="ECO:0000313" key="1">
    <source>
        <dbReference type="EMBL" id="TKD06515.1"/>
    </source>
</evidence>
<gene>
    <name evidence="1" type="ORF">E8A74_18535</name>
</gene>
<sequence length="192" mass="22264">MTRAQRGLFDYLRDEEERPFLIEAMNGTLDDEKRLAYAARLDPRDPERAEWLRLEVALHGRATNDAAIHARYGELSRLLSYDLLRLLRRDMVLNCGDARAERPRIRFSFVCSARWETLAPTEDPTVRFCGHCQERVYFCEKGRVAAAHARAGDCIAVRRDLRDKDVNLDTRTMLGRPDPLGNWARDLFPDDE</sequence>